<protein>
    <recommendedName>
        <fullName evidence="3">BHLH domain-containing protein</fullName>
    </recommendedName>
</protein>
<dbReference type="SUPFAM" id="SSF47459">
    <property type="entry name" value="HLH, helix-loop-helix DNA-binding domain"/>
    <property type="match status" value="1"/>
</dbReference>
<accession>G7Y6G1</accession>
<dbReference type="Gene3D" id="4.10.280.10">
    <property type="entry name" value="Helix-loop-helix DNA-binding domain"/>
    <property type="match status" value="1"/>
</dbReference>
<dbReference type="EMBL" id="DF142895">
    <property type="protein sequence ID" value="GAA48546.1"/>
    <property type="molecule type" value="Genomic_DNA"/>
</dbReference>
<reference key="2">
    <citation type="submission" date="2011-10" db="EMBL/GenBank/DDBJ databases">
        <title>The genome and transcriptome sequence of Clonorchis sinensis provide insights into the carcinogenic liver fluke.</title>
        <authorList>
            <person name="Wang X."/>
            <person name="Huang Y."/>
            <person name="Chen W."/>
            <person name="Liu H."/>
            <person name="Guo L."/>
            <person name="Chen Y."/>
            <person name="Luo F."/>
            <person name="Zhou W."/>
            <person name="Sun J."/>
            <person name="Mao Q."/>
            <person name="Liang P."/>
            <person name="Zhou C."/>
            <person name="Tian Y."/>
            <person name="Men J."/>
            <person name="Lv X."/>
            <person name="Huang L."/>
            <person name="Zhou J."/>
            <person name="Hu Y."/>
            <person name="Li R."/>
            <person name="Zhang F."/>
            <person name="Lei H."/>
            <person name="Li X."/>
            <person name="Hu X."/>
            <person name="Liang C."/>
            <person name="Xu J."/>
            <person name="Wu Z."/>
            <person name="Yu X."/>
        </authorList>
    </citation>
    <scope>NUCLEOTIDE SEQUENCE</scope>
    <source>
        <strain>Henan</strain>
    </source>
</reference>
<dbReference type="GO" id="GO:0046983">
    <property type="term" value="F:protein dimerization activity"/>
    <property type="evidence" value="ECO:0007669"/>
    <property type="project" value="InterPro"/>
</dbReference>
<gene>
    <name evidence="1" type="ORF">CLF_101736</name>
</gene>
<evidence type="ECO:0000313" key="1">
    <source>
        <dbReference type="EMBL" id="GAA48546.1"/>
    </source>
</evidence>
<dbReference type="InterPro" id="IPR036638">
    <property type="entry name" value="HLH_DNA-bd_sf"/>
</dbReference>
<reference evidence="1" key="1">
    <citation type="journal article" date="2011" name="Genome Biol.">
        <title>The draft genome of the carcinogenic human liver fluke Clonorchis sinensis.</title>
        <authorList>
            <person name="Wang X."/>
            <person name="Chen W."/>
            <person name="Huang Y."/>
            <person name="Sun J."/>
            <person name="Men J."/>
            <person name="Liu H."/>
            <person name="Luo F."/>
            <person name="Guo L."/>
            <person name="Lv X."/>
            <person name="Deng C."/>
            <person name="Zhou C."/>
            <person name="Fan Y."/>
            <person name="Li X."/>
            <person name="Huang L."/>
            <person name="Hu Y."/>
            <person name="Liang C."/>
            <person name="Hu X."/>
            <person name="Xu J."/>
            <person name="Yu X."/>
        </authorList>
    </citation>
    <scope>NUCLEOTIDE SEQUENCE [LARGE SCALE GENOMIC DNA]</scope>
    <source>
        <strain evidence="1">Henan</strain>
    </source>
</reference>
<keyword evidence="2" id="KW-1185">Reference proteome</keyword>
<evidence type="ECO:0000313" key="2">
    <source>
        <dbReference type="Proteomes" id="UP000008909"/>
    </source>
</evidence>
<dbReference type="Proteomes" id="UP000008909">
    <property type="component" value="Unassembled WGS sequence"/>
</dbReference>
<sequence>MNLCELQGAAHSVMFNVANNNVVSVTSMTARRERRSVIPLEQRQQSRRLKKQNLERRRRACISVKLNALYTLAMQLIGEDPKKYQKLEKVDILGICCTVFEGMTRIVKEHPGHSQSLPDKPYTVEYHILNCPSRDHSVRRLRTMPNLAEPATAAFGSPEMFNRKRVEANLSVELFLELTETVVSTADTIRSSIVGFSIYASTIDRVNRATVKFLRLILNYRLEPGQHCDDAIDETVVDSDNQQIVVDLVGELGNWFANAHCALTISPQLVLSDFKTHFFEIQVWFQTMFSLMLLDTQSLNASLTIHGEALWVGKCCISCNCRLADGADARMCKALVVFAKLGHLWQWSSISLYISLQYGLICCMAAGLSSCMRKCRTVKVNCKFLKFQSRTAEGSNIHIELNSEHPDCIDSYADHGTMIDLMRIEESLEFRSADLQVFGTSTLAELTEDLLEIVGISNENVPLYLKLLRDSSITLNLPMISVSLGNG</sequence>
<name>G7Y6G1_CLOSI</name>
<dbReference type="AlphaFoldDB" id="G7Y6G1"/>
<proteinExistence type="predicted"/>
<organism evidence="1 2">
    <name type="scientific">Clonorchis sinensis</name>
    <name type="common">Chinese liver fluke</name>
    <dbReference type="NCBI Taxonomy" id="79923"/>
    <lineage>
        <taxon>Eukaryota</taxon>
        <taxon>Metazoa</taxon>
        <taxon>Spiralia</taxon>
        <taxon>Lophotrochozoa</taxon>
        <taxon>Platyhelminthes</taxon>
        <taxon>Trematoda</taxon>
        <taxon>Digenea</taxon>
        <taxon>Opisthorchiida</taxon>
        <taxon>Opisthorchiata</taxon>
        <taxon>Opisthorchiidae</taxon>
        <taxon>Clonorchis</taxon>
    </lineage>
</organism>
<evidence type="ECO:0008006" key="3">
    <source>
        <dbReference type="Google" id="ProtNLM"/>
    </source>
</evidence>